<dbReference type="SUPFAM" id="SSF56801">
    <property type="entry name" value="Acetyl-CoA synthetase-like"/>
    <property type="match status" value="1"/>
</dbReference>
<dbReference type="EMBL" id="RBWX01000008">
    <property type="protein sequence ID" value="RKS88961.1"/>
    <property type="molecule type" value="Genomic_DNA"/>
</dbReference>
<dbReference type="Proteomes" id="UP000275727">
    <property type="component" value="Chromosome"/>
</dbReference>
<evidence type="ECO:0000256" key="5">
    <source>
        <dbReference type="ARBA" id="ARBA00067668"/>
    </source>
</evidence>
<dbReference type="Gene3D" id="3.30.300.30">
    <property type="match status" value="1"/>
</dbReference>
<dbReference type="FunFam" id="3.40.50.12780:FF:000003">
    <property type="entry name" value="Long-chain-fatty-acid--CoA ligase FadD"/>
    <property type="match status" value="1"/>
</dbReference>
<dbReference type="Pfam" id="PF13193">
    <property type="entry name" value="AMP-binding_C"/>
    <property type="match status" value="1"/>
</dbReference>
<evidence type="ECO:0000256" key="4">
    <source>
        <dbReference type="ARBA" id="ARBA00066616"/>
    </source>
</evidence>
<comment type="similarity">
    <text evidence="1">Belongs to the ATP-dependent AMP-binding enzyme family.</text>
</comment>
<feature type="domain" description="AMP-binding enzyme C-terminal" evidence="7">
    <location>
        <begin position="465"/>
        <end position="540"/>
    </location>
</feature>
<accession>A0AAD1D425</accession>
<dbReference type="RefSeq" id="WP_121050937.1">
    <property type="nucleotide sequence ID" value="NZ_AP018711.1"/>
</dbReference>
<dbReference type="CDD" id="cd05917">
    <property type="entry name" value="FACL_like_2"/>
    <property type="match status" value="1"/>
</dbReference>
<evidence type="ECO:0000256" key="1">
    <source>
        <dbReference type="ARBA" id="ARBA00006432"/>
    </source>
</evidence>
<dbReference type="PANTHER" id="PTHR43201:SF5">
    <property type="entry name" value="MEDIUM-CHAIN ACYL-COA LIGASE ACSF2, MITOCHONDRIAL"/>
    <property type="match status" value="1"/>
</dbReference>
<gene>
    <name evidence="9" type="ORF">DFR51_2174</name>
    <name evidence="8" type="ORF">SmB9_03740</name>
</gene>
<name>A0AAD1D425_SPHMI</name>
<evidence type="ECO:0000313" key="11">
    <source>
        <dbReference type="Proteomes" id="UP000276029"/>
    </source>
</evidence>
<dbReference type="Proteomes" id="UP000276029">
    <property type="component" value="Unassembled WGS sequence"/>
</dbReference>
<dbReference type="EMBL" id="AP018711">
    <property type="protein sequence ID" value="BBE32716.1"/>
    <property type="molecule type" value="Genomic_DNA"/>
</dbReference>
<proteinExistence type="inferred from homology"/>
<dbReference type="GO" id="GO:0031956">
    <property type="term" value="F:medium-chain fatty acid-CoA ligase activity"/>
    <property type="evidence" value="ECO:0007669"/>
    <property type="project" value="TreeGrafter"/>
</dbReference>
<evidence type="ECO:0000313" key="9">
    <source>
        <dbReference type="EMBL" id="RKS88961.1"/>
    </source>
</evidence>
<dbReference type="FunFam" id="3.30.300.30:FF:000008">
    <property type="entry name" value="2,3-dihydroxybenzoate-AMP ligase"/>
    <property type="match status" value="1"/>
</dbReference>
<dbReference type="KEGG" id="smic:SmB9_03740"/>
<evidence type="ECO:0000259" key="6">
    <source>
        <dbReference type="Pfam" id="PF00501"/>
    </source>
</evidence>
<keyword evidence="2" id="KW-0436">Ligase</keyword>
<evidence type="ECO:0000313" key="10">
    <source>
        <dbReference type="Proteomes" id="UP000275727"/>
    </source>
</evidence>
<dbReference type="InterPro" id="IPR042099">
    <property type="entry name" value="ANL_N_sf"/>
</dbReference>
<keyword evidence="11" id="KW-1185">Reference proteome</keyword>
<reference evidence="9 11" key="2">
    <citation type="submission" date="2018-10" db="EMBL/GenBank/DDBJ databases">
        <title>Genomic Encyclopedia of Type Strains, Phase IV (KMG-IV): sequencing the most valuable type-strain genomes for metagenomic binning, comparative biology and taxonomic classification.</title>
        <authorList>
            <person name="Goeker M."/>
        </authorList>
    </citation>
    <scope>NUCLEOTIDE SEQUENCE [LARGE SCALE GENOMIC DNA]</scope>
    <source>
        <strain evidence="9 11">DSM 19791</strain>
    </source>
</reference>
<dbReference type="InterPro" id="IPR000873">
    <property type="entry name" value="AMP-dep_synth/lig_dom"/>
</dbReference>
<dbReference type="InterPro" id="IPR045851">
    <property type="entry name" value="AMP-bd_C_sf"/>
</dbReference>
<evidence type="ECO:0000256" key="2">
    <source>
        <dbReference type="ARBA" id="ARBA00022598"/>
    </source>
</evidence>
<comment type="catalytic activity">
    <reaction evidence="3">
        <text>3-(methylsulfanyl)propanoate + ATP + CoA = 3-(methylsulfanyl)propanoyl-CoA + AMP + diphosphate</text>
        <dbReference type="Rhea" id="RHEA:43052"/>
        <dbReference type="ChEBI" id="CHEBI:30616"/>
        <dbReference type="ChEBI" id="CHEBI:33019"/>
        <dbReference type="ChEBI" id="CHEBI:49016"/>
        <dbReference type="ChEBI" id="CHEBI:57287"/>
        <dbReference type="ChEBI" id="CHEBI:82815"/>
        <dbReference type="ChEBI" id="CHEBI:456215"/>
        <dbReference type="EC" id="6.2.1.44"/>
    </reaction>
    <physiologicalReaction direction="left-to-right" evidence="3">
        <dbReference type="Rhea" id="RHEA:43053"/>
    </physiologicalReaction>
</comment>
<dbReference type="NCBIfam" id="NF009233">
    <property type="entry name" value="PRK12583.1"/>
    <property type="match status" value="1"/>
</dbReference>
<feature type="domain" description="AMP-dependent synthetase/ligase" evidence="6">
    <location>
        <begin position="30"/>
        <end position="414"/>
    </location>
</feature>
<reference evidence="8 10" key="1">
    <citation type="submission" date="2018-06" db="EMBL/GenBank/DDBJ databases">
        <title>Complete Genome Sequence of the Microcystin-Degrading Bacterium Sphingosinicella microcystinivorans Strain B-9.</title>
        <authorList>
            <person name="Jin H."/>
            <person name="Nishizawa T."/>
            <person name="Guo Y."/>
            <person name="Nishizawa A."/>
            <person name="Park H."/>
            <person name="Kato H."/>
            <person name="Tsuji K."/>
            <person name="Harada K."/>
        </authorList>
    </citation>
    <scope>NUCLEOTIDE SEQUENCE [LARGE SCALE GENOMIC DNA]</scope>
    <source>
        <strain evidence="8 10">B9</strain>
    </source>
</reference>
<evidence type="ECO:0000313" key="8">
    <source>
        <dbReference type="EMBL" id="BBE32716.1"/>
    </source>
</evidence>
<dbReference type="PROSITE" id="PS00455">
    <property type="entry name" value="AMP_BINDING"/>
    <property type="match status" value="1"/>
</dbReference>
<sequence length="556" mass="60202">MVRGESQELSHVVGASEPPLIEKTIGAMLAEAAARDPDGEALVVRHQGVRLTWAELKRRSDAVACGLLAAGIRPGDRVGIWAPNCAEWTILQFATATAGMILVTINPAYRTSEVEYALKKVGCRALVTAVRHKTSDYVAMLREVMPELAAATPGTLRARALPDLRLVATIGEEAHAGCLRFGDLEGAVDAAQLAAIPIDAHDAVNIQFTSGTTGFPKGATLTHRNILNNGYFVGAGIGLSKADKVCIPVPLYHCFGMVMGNLACLTHGATMVYPAEAFDPLAVLETVAAERCTALYGVPTMFIAVLGRPEFDSFDVSSLRTGIMAGSPCPIATMREVIDRLGMHQVTIAYGMTETSPVSFQSAMDDPIEERVSTVGRVQPHLAVKIVGPDGETLPRGEPGELCTRGYSVMQGYWDDAARTAEALDEDDWMHTGDIATIDAKGYCRITGRIKDLVIRGGENIYPREVEEFLLTHPHIADAQVIGVPDERYGEELCAWVMTRGGAALSEEEVRDHCRGRIAHYKVPRYVRIVETFPMTVTGKVQKFVMRETMIAELRG</sequence>
<dbReference type="GO" id="GO:0006631">
    <property type="term" value="P:fatty acid metabolic process"/>
    <property type="evidence" value="ECO:0007669"/>
    <property type="project" value="TreeGrafter"/>
</dbReference>
<protein>
    <recommendedName>
        <fullName evidence="5">3-methylmercaptopropionyl-CoA ligase</fullName>
        <ecNumber evidence="4">6.2.1.44</ecNumber>
    </recommendedName>
</protein>
<dbReference type="EC" id="6.2.1.44" evidence="4"/>
<dbReference type="InterPro" id="IPR020845">
    <property type="entry name" value="AMP-binding_CS"/>
</dbReference>
<organism evidence="8 10">
    <name type="scientific">Sphingosinicella microcystinivorans</name>
    <dbReference type="NCBI Taxonomy" id="335406"/>
    <lineage>
        <taxon>Bacteria</taxon>
        <taxon>Pseudomonadati</taxon>
        <taxon>Pseudomonadota</taxon>
        <taxon>Alphaproteobacteria</taxon>
        <taxon>Sphingomonadales</taxon>
        <taxon>Sphingosinicellaceae</taxon>
        <taxon>Sphingosinicella</taxon>
    </lineage>
</organism>
<dbReference type="Gene3D" id="3.40.50.12780">
    <property type="entry name" value="N-terminal domain of ligase-like"/>
    <property type="match status" value="1"/>
</dbReference>
<dbReference type="InterPro" id="IPR025110">
    <property type="entry name" value="AMP-bd_C"/>
</dbReference>
<dbReference type="PANTHER" id="PTHR43201">
    <property type="entry name" value="ACYL-COA SYNTHETASE"/>
    <property type="match status" value="1"/>
</dbReference>
<evidence type="ECO:0000256" key="3">
    <source>
        <dbReference type="ARBA" id="ARBA00051915"/>
    </source>
</evidence>
<dbReference type="AlphaFoldDB" id="A0AAD1D425"/>
<evidence type="ECO:0000259" key="7">
    <source>
        <dbReference type="Pfam" id="PF13193"/>
    </source>
</evidence>
<dbReference type="Pfam" id="PF00501">
    <property type="entry name" value="AMP-binding"/>
    <property type="match status" value="1"/>
</dbReference>